<evidence type="ECO:0000256" key="2">
    <source>
        <dbReference type="ARBA" id="ARBA00022603"/>
    </source>
</evidence>
<proteinExistence type="predicted"/>
<dbReference type="RefSeq" id="WP_350017025.1">
    <property type="nucleotide sequence ID" value="NZ_CP157948.1"/>
</dbReference>
<evidence type="ECO:0000256" key="5">
    <source>
        <dbReference type="ARBA" id="ARBA00022747"/>
    </source>
</evidence>
<organism evidence="10">
    <name type="scientific">Rhodanobacter sp. IGA1.0</name>
    <dbReference type="NCBI Taxonomy" id="3158582"/>
    <lineage>
        <taxon>Bacteria</taxon>
        <taxon>Pseudomonadati</taxon>
        <taxon>Pseudomonadota</taxon>
        <taxon>Gammaproteobacteria</taxon>
        <taxon>Lysobacterales</taxon>
        <taxon>Rhodanobacteraceae</taxon>
        <taxon>Rhodanobacter</taxon>
    </lineage>
</organism>
<dbReference type="Pfam" id="PF07669">
    <property type="entry name" value="Eco57I"/>
    <property type="match status" value="1"/>
</dbReference>
<name>A0AAU7QRG3_9GAMM</name>
<dbReference type="Pfam" id="PF12950">
    <property type="entry name" value="TaqI_C"/>
    <property type="match status" value="1"/>
</dbReference>
<gene>
    <name evidence="10" type="ORF">ABNK63_06890</name>
</gene>
<evidence type="ECO:0000259" key="8">
    <source>
        <dbReference type="Pfam" id="PF07669"/>
    </source>
</evidence>
<dbReference type="PRINTS" id="PR00507">
    <property type="entry name" value="N12N6MTFRASE"/>
</dbReference>
<feature type="domain" description="Type II methyltransferase M.TaqI-like" evidence="8">
    <location>
        <begin position="118"/>
        <end position="228"/>
    </location>
</feature>
<evidence type="ECO:0000256" key="7">
    <source>
        <dbReference type="ARBA" id="ARBA00047942"/>
    </source>
</evidence>
<dbReference type="Gene3D" id="3.40.50.150">
    <property type="entry name" value="Vaccinia Virus protein VP39"/>
    <property type="match status" value="1"/>
</dbReference>
<keyword evidence="2 10" id="KW-0489">Methyltransferase</keyword>
<keyword evidence="4" id="KW-0949">S-adenosyl-L-methionine</keyword>
<evidence type="ECO:0000256" key="6">
    <source>
        <dbReference type="ARBA" id="ARBA00023125"/>
    </source>
</evidence>
<protein>
    <recommendedName>
        <fullName evidence="1">site-specific DNA-methyltransferase (adenine-specific)</fullName>
        <ecNumber evidence="1">2.1.1.72</ecNumber>
    </recommendedName>
</protein>
<keyword evidence="6" id="KW-0238">DNA-binding</keyword>
<evidence type="ECO:0000259" key="9">
    <source>
        <dbReference type="Pfam" id="PF12950"/>
    </source>
</evidence>
<accession>A0AAU7QRG3</accession>
<dbReference type="InterPro" id="IPR002052">
    <property type="entry name" value="DNA_methylase_N6_adenine_CS"/>
</dbReference>
<keyword evidence="5" id="KW-0680">Restriction system</keyword>
<feature type="domain" description="TaqI-like C-terminal specificity" evidence="9">
    <location>
        <begin position="421"/>
        <end position="532"/>
    </location>
</feature>
<dbReference type="REBASE" id="838809">
    <property type="entry name" value="M.RspIGA10ORF6890P"/>
</dbReference>
<keyword evidence="3" id="KW-0808">Transferase</keyword>
<evidence type="ECO:0000256" key="1">
    <source>
        <dbReference type="ARBA" id="ARBA00011900"/>
    </source>
</evidence>
<dbReference type="GO" id="GO:0003677">
    <property type="term" value="F:DNA binding"/>
    <property type="evidence" value="ECO:0007669"/>
    <property type="project" value="UniProtKB-KW"/>
</dbReference>
<dbReference type="InterPro" id="IPR050953">
    <property type="entry name" value="N4_N6_ade-DNA_methylase"/>
</dbReference>
<evidence type="ECO:0000256" key="3">
    <source>
        <dbReference type="ARBA" id="ARBA00022679"/>
    </source>
</evidence>
<evidence type="ECO:0000313" key="10">
    <source>
        <dbReference type="EMBL" id="XBS91358.1"/>
    </source>
</evidence>
<dbReference type="InterPro" id="IPR025931">
    <property type="entry name" value="TaqI_C"/>
</dbReference>
<dbReference type="EMBL" id="CP157948">
    <property type="protein sequence ID" value="XBS91358.1"/>
    <property type="molecule type" value="Genomic_DNA"/>
</dbReference>
<dbReference type="GO" id="GO:0009307">
    <property type="term" value="P:DNA restriction-modification system"/>
    <property type="evidence" value="ECO:0007669"/>
    <property type="project" value="UniProtKB-KW"/>
</dbReference>
<sequence>MDTRNMDDTDERLMRRPRYAGVEIRKSAGATYTPAALADFVAQQMLRVATLPRRGSIRVLDPAAGDGALLDALITALPATLRKRLQVRGYDIDQPALAQANERLRRDHPDVDILLEQADFLDVVSRLSNNTTTKRFDLVIANPPYVRTQIMGAQQAQQLARQFGLTGRVDMYYPFLLGISRVLSEDGVAGVITSNRFMSTRSGQVVRRELLSRFRLTQVWDMGDSKPFGAAVLPAVLLARGANPDGTADAAIGFSSLYETREPATTEAADALSALAAGDDEVAGLADGRRFRVRHGVLDHGDTTEGVWRLASVAGEHWLATVAAHTWATFRHIGKIRVGVKSTADKVFIRDDWDGLPDGRPELLRPLITRHAARRFKADMSPAPSRRREILYPHVVVNGRREAADLGLCPNARAYLERHRDTLEARSYLIAAGRRWYELWVPQDPAAWSAPKLVFPDISEKPVFWMDTKGGVVNGECYWLQCQREHEEDLLWLALAVANSGFIEAFYDHRFNNKLYAGRRRFITQYVEQFPLPDPARRESAEAAALARQIHERLPGDDAERLARELDARIWTLFGLAPPAGRS</sequence>
<dbReference type="EC" id="2.1.1.72" evidence="1"/>
<dbReference type="GO" id="GO:0032259">
    <property type="term" value="P:methylation"/>
    <property type="evidence" value="ECO:0007669"/>
    <property type="project" value="UniProtKB-KW"/>
</dbReference>
<reference evidence="10" key="1">
    <citation type="submission" date="2024-06" db="EMBL/GenBank/DDBJ databases">
        <authorList>
            <person name="Sun Y."/>
        </authorList>
    </citation>
    <scope>NUCLEOTIDE SEQUENCE</scope>
    <source>
        <strain evidence="10">IGA1.0</strain>
    </source>
</reference>
<evidence type="ECO:0000256" key="4">
    <source>
        <dbReference type="ARBA" id="ARBA00022691"/>
    </source>
</evidence>
<dbReference type="SUPFAM" id="SSF53335">
    <property type="entry name" value="S-adenosyl-L-methionine-dependent methyltransferases"/>
    <property type="match status" value="1"/>
</dbReference>
<dbReference type="PROSITE" id="PS00092">
    <property type="entry name" value="N6_MTASE"/>
    <property type="match status" value="1"/>
</dbReference>
<dbReference type="InterPro" id="IPR029063">
    <property type="entry name" value="SAM-dependent_MTases_sf"/>
</dbReference>
<dbReference type="InterPro" id="IPR011639">
    <property type="entry name" value="MethylTrfase_TaqI-like_dom"/>
</dbReference>
<dbReference type="GO" id="GO:0009007">
    <property type="term" value="F:site-specific DNA-methyltransferase (adenine-specific) activity"/>
    <property type="evidence" value="ECO:0007669"/>
    <property type="project" value="UniProtKB-EC"/>
</dbReference>
<comment type="catalytic activity">
    <reaction evidence="7">
        <text>a 2'-deoxyadenosine in DNA + S-adenosyl-L-methionine = an N(6)-methyl-2'-deoxyadenosine in DNA + S-adenosyl-L-homocysteine + H(+)</text>
        <dbReference type="Rhea" id="RHEA:15197"/>
        <dbReference type="Rhea" id="RHEA-COMP:12418"/>
        <dbReference type="Rhea" id="RHEA-COMP:12419"/>
        <dbReference type="ChEBI" id="CHEBI:15378"/>
        <dbReference type="ChEBI" id="CHEBI:57856"/>
        <dbReference type="ChEBI" id="CHEBI:59789"/>
        <dbReference type="ChEBI" id="CHEBI:90615"/>
        <dbReference type="ChEBI" id="CHEBI:90616"/>
        <dbReference type="EC" id="2.1.1.72"/>
    </reaction>
</comment>
<dbReference type="PANTHER" id="PTHR33841:SF1">
    <property type="entry name" value="DNA METHYLTRANSFERASE A"/>
    <property type="match status" value="1"/>
</dbReference>
<dbReference type="CDD" id="cd02440">
    <property type="entry name" value="AdoMet_MTases"/>
    <property type="match status" value="1"/>
</dbReference>
<dbReference type="AlphaFoldDB" id="A0AAU7QRG3"/>
<dbReference type="PANTHER" id="PTHR33841">
    <property type="entry name" value="DNA METHYLTRANSFERASE YEEA-RELATED"/>
    <property type="match status" value="1"/>
</dbReference>